<dbReference type="InParanoid" id="A0A674BGF0"/>
<dbReference type="Pfam" id="PF22838">
    <property type="entry name" value="COMMD8_HN"/>
    <property type="match status" value="1"/>
</dbReference>
<organism evidence="2 3">
    <name type="scientific">Salmo trutta</name>
    <name type="common">Brown trout</name>
    <dbReference type="NCBI Taxonomy" id="8032"/>
    <lineage>
        <taxon>Eukaryota</taxon>
        <taxon>Metazoa</taxon>
        <taxon>Chordata</taxon>
        <taxon>Craniata</taxon>
        <taxon>Vertebrata</taxon>
        <taxon>Euteleostomi</taxon>
        <taxon>Actinopterygii</taxon>
        <taxon>Neopterygii</taxon>
        <taxon>Teleostei</taxon>
        <taxon>Protacanthopterygii</taxon>
        <taxon>Salmoniformes</taxon>
        <taxon>Salmonidae</taxon>
        <taxon>Salmoninae</taxon>
        <taxon>Salmo</taxon>
    </lineage>
</organism>
<dbReference type="PANTHER" id="PTHR16231">
    <property type="entry name" value="COMM DOMAIN-CONTAINING PROTEIN 4-8 FAMILY MEMBER"/>
    <property type="match status" value="1"/>
</dbReference>
<name>A0A674BGF0_SALTR</name>
<keyword evidence="3" id="KW-1185">Reference proteome</keyword>
<protein>
    <submittedName>
        <fullName evidence="2">COMM domain containing 8</fullName>
    </submittedName>
</protein>
<dbReference type="Pfam" id="PF07258">
    <property type="entry name" value="COMM_domain"/>
    <property type="match status" value="1"/>
</dbReference>
<dbReference type="PANTHER" id="PTHR16231:SF0">
    <property type="entry name" value="COMM DOMAIN-CONTAINING PROTEIN 8"/>
    <property type="match status" value="1"/>
</dbReference>
<gene>
    <name evidence="2" type="primary">LOC115162183</name>
</gene>
<dbReference type="InterPro" id="IPR047235">
    <property type="entry name" value="COMMD8"/>
</dbReference>
<dbReference type="AlphaFoldDB" id="A0A674BGF0"/>
<dbReference type="Ensembl" id="ENSSTUT00000074874.1">
    <property type="protein sequence ID" value="ENSSTUP00000070509.1"/>
    <property type="gene ID" value="ENSSTUG00000030927.1"/>
</dbReference>
<evidence type="ECO:0000313" key="2">
    <source>
        <dbReference type="Ensembl" id="ENSSTUP00000070509.1"/>
    </source>
</evidence>
<dbReference type="InterPro" id="IPR047155">
    <property type="entry name" value="COMMD4/6/7/8"/>
</dbReference>
<feature type="domain" description="COMM" evidence="1">
    <location>
        <begin position="173"/>
        <end position="240"/>
    </location>
</feature>
<dbReference type="GeneTree" id="ENSGT00390000018121"/>
<dbReference type="InterPro" id="IPR055184">
    <property type="entry name" value="COMMD8_HN"/>
</dbReference>
<sequence>MFKPMRATYLSWQISDQLSLFEVGLPVQVGRLDVADAVGVRGVQQQHVCRDDLITGQTDKVPHMDILPTLVHIRLLFPMLLHRVVDGVCGRESPRMADYGDMWTLVEWMELLDSLSSLFRLAVGKNTPDEEVLASLADVGGGYGEAVLTVLRARREEIRQALVERTNNVSSSTLQDFDWHIKLALSSDKISSLQTPLLNLSLDVKENGALKPVSVEMNREELQTLISSMEAANKVVLQLK</sequence>
<accession>A0A674BGF0</accession>
<dbReference type="InterPro" id="IPR017920">
    <property type="entry name" value="COMM"/>
</dbReference>
<evidence type="ECO:0000313" key="3">
    <source>
        <dbReference type="Proteomes" id="UP000472277"/>
    </source>
</evidence>
<reference evidence="2" key="1">
    <citation type="submission" date="2025-08" db="UniProtKB">
        <authorList>
            <consortium name="Ensembl"/>
        </authorList>
    </citation>
    <scope>IDENTIFICATION</scope>
</reference>
<dbReference type="PROSITE" id="PS51269">
    <property type="entry name" value="COMM"/>
    <property type="match status" value="1"/>
</dbReference>
<dbReference type="Proteomes" id="UP000472277">
    <property type="component" value="Chromosome 25"/>
</dbReference>
<proteinExistence type="predicted"/>
<evidence type="ECO:0000259" key="1">
    <source>
        <dbReference type="PROSITE" id="PS51269"/>
    </source>
</evidence>
<dbReference type="CDD" id="cd04756">
    <property type="entry name" value="Commd8"/>
    <property type="match status" value="1"/>
</dbReference>
<reference evidence="2" key="2">
    <citation type="submission" date="2025-09" db="UniProtKB">
        <authorList>
            <consortium name="Ensembl"/>
        </authorList>
    </citation>
    <scope>IDENTIFICATION</scope>
</reference>